<dbReference type="CDD" id="cd18575">
    <property type="entry name" value="ABC_6TM_bac_exporter_ABCB8_10_like"/>
    <property type="match status" value="1"/>
</dbReference>
<dbReference type="Gene3D" id="3.40.50.300">
    <property type="entry name" value="P-loop containing nucleotide triphosphate hydrolases"/>
    <property type="match status" value="1"/>
</dbReference>
<feature type="transmembrane region" description="Helical" evidence="7">
    <location>
        <begin position="103"/>
        <end position="125"/>
    </location>
</feature>
<dbReference type="PANTHER" id="PTHR43394:SF1">
    <property type="entry name" value="ATP-BINDING CASSETTE SUB-FAMILY B MEMBER 10, MITOCHONDRIAL"/>
    <property type="match status" value="1"/>
</dbReference>
<dbReference type="SUPFAM" id="SSF52540">
    <property type="entry name" value="P-loop containing nucleoside triphosphate hydrolases"/>
    <property type="match status" value="1"/>
</dbReference>
<evidence type="ECO:0000259" key="9">
    <source>
        <dbReference type="PROSITE" id="PS50929"/>
    </source>
</evidence>
<dbReference type="InterPro" id="IPR003593">
    <property type="entry name" value="AAA+_ATPase"/>
</dbReference>
<feature type="transmembrane region" description="Helical" evidence="7">
    <location>
        <begin position="287"/>
        <end position="308"/>
    </location>
</feature>
<evidence type="ECO:0000256" key="1">
    <source>
        <dbReference type="ARBA" id="ARBA00004651"/>
    </source>
</evidence>
<feature type="transmembrane region" description="Helical" evidence="7">
    <location>
        <begin position="206"/>
        <end position="226"/>
    </location>
</feature>
<reference evidence="10" key="1">
    <citation type="journal article" date="2014" name="Int. J. Syst. Evol. Microbiol.">
        <title>Complete genome of a new Firmicutes species belonging to the dominant human colonic microbiota ('Ruminococcus bicirculans') reveals two chromosomes and a selective capacity to utilize plant glucans.</title>
        <authorList>
            <consortium name="NISC Comparative Sequencing Program"/>
            <person name="Wegmann U."/>
            <person name="Louis P."/>
            <person name="Goesmann A."/>
            <person name="Henrissat B."/>
            <person name="Duncan S.H."/>
            <person name="Flint H.J."/>
        </authorList>
    </citation>
    <scope>NUCLEOTIDE SEQUENCE</scope>
    <source>
        <strain evidence="10">NBRC 108216</strain>
    </source>
</reference>
<evidence type="ECO:0000256" key="6">
    <source>
        <dbReference type="ARBA" id="ARBA00023136"/>
    </source>
</evidence>
<feature type="transmembrane region" description="Helical" evidence="7">
    <location>
        <begin position="182"/>
        <end position="200"/>
    </location>
</feature>
<keyword evidence="11" id="KW-1185">Reference proteome</keyword>
<evidence type="ECO:0000313" key="11">
    <source>
        <dbReference type="Proteomes" id="UP001161390"/>
    </source>
</evidence>
<dbReference type="PROSITE" id="PS50929">
    <property type="entry name" value="ABC_TM1F"/>
    <property type="match status" value="1"/>
</dbReference>
<dbReference type="SMART" id="SM00382">
    <property type="entry name" value="AAA"/>
    <property type="match status" value="1"/>
</dbReference>
<dbReference type="InterPro" id="IPR011527">
    <property type="entry name" value="ABC1_TM_dom"/>
</dbReference>
<dbReference type="Proteomes" id="UP001161390">
    <property type="component" value="Unassembled WGS sequence"/>
</dbReference>
<comment type="caution">
    <text evidence="10">The sequence shown here is derived from an EMBL/GenBank/DDBJ whole genome shotgun (WGS) entry which is preliminary data.</text>
</comment>
<dbReference type="RefSeq" id="WP_284370392.1">
    <property type="nucleotide sequence ID" value="NZ_BSNJ01000002.1"/>
</dbReference>
<reference evidence="10" key="2">
    <citation type="submission" date="2023-01" db="EMBL/GenBank/DDBJ databases">
        <title>Draft genome sequence of Algimonas porphyrae strain NBRC 108216.</title>
        <authorList>
            <person name="Sun Q."/>
            <person name="Mori K."/>
        </authorList>
    </citation>
    <scope>NUCLEOTIDE SEQUENCE</scope>
    <source>
        <strain evidence="10">NBRC 108216</strain>
    </source>
</reference>
<evidence type="ECO:0000256" key="3">
    <source>
        <dbReference type="ARBA" id="ARBA00022741"/>
    </source>
</evidence>
<dbReference type="Gene3D" id="1.20.1560.10">
    <property type="entry name" value="ABC transporter type 1, transmembrane domain"/>
    <property type="match status" value="1"/>
</dbReference>
<dbReference type="PROSITE" id="PS50893">
    <property type="entry name" value="ABC_TRANSPORTER_2"/>
    <property type="match status" value="1"/>
</dbReference>
<evidence type="ECO:0000256" key="4">
    <source>
        <dbReference type="ARBA" id="ARBA00022840"/>
    </source>
</evidence>
<gene>
    <name evidence="10" type="ORF">GCM10007854_10710</name>
</gene>
<feature type="domain" description="ABC transmembrane type-1" evidence="9">
    <location>
        <begin position="53"/>
        <end position="347"/>
    </location>
</feature>
<dbReference type="InterPro" id="IPR036640">
    <property type="entry name" value="ABC1_TM_sf"/>
</dbReference>
<feature type="domain" description="ABC transporter" evidence="8">
    <location>
        <begin position="377"/>
        <end position="613"/>
    </location>
</feature>
<keyword evidence="5 7" id="KW-1133">Transmembrane helix</keyword>
<dbReference type="InterPro" id="IPR039421">
    <property type="entry name" value="Type_1_exporter"/>
</dbReference>
<proteinExistence type="predicted"/>
<evidence type="ECO:0000256" key="7">
    <source>
        <dbReference type="SAM" id="Phobius"/>
    </source>
</evidence>
<evidence type="ECO:0000256" key="2">
    <source>
        <dbReference type="ARBA" id="ARBA00022692"/>
    </source>
</evidence>
<dbReference type="Pfam" id="PF00005">
    <property type="entry name" value="ABC_tran"/>
    <property type="match status" value="1"/>
</dbReference>
<keyword evidence="3" id="KW-0547">Nucleotide-binding</keyword>
<dbReference type="InterPro" id="IPR017871">
    <property type="entry name" value="ABC_transporter-like_CS"/>
</dbReference>
<dbReference type="PROSITE" id="PS00211">
    <property type="entry name" value="ABC_TRANSPORTER_1"/>
    <property type="match status" value="1"/>
</dbReference>
<dbReference type="EMBL" id="BSNJ01000002">
    <property type="protein sequence ID" value="GLQ20116.1"/>
    <property type="molecule type" value="Genomic_DNA"/>
</dbReference>
<evidence type="ECO:0000313" key="10">
    <source>
        <dbReference type="EMBL" id="GLQ20116.1"/>
    </source>
</evidence>
<dbReference type="InterPro" id="IPR027417">
    <property type="entry name" value="P-loop_NTPase"/>
</dbReference>
<keyword evidence="6 7" id="KW-0472">Membrane</keyword>
<keyword evidence="4" id="KW-0067">ATP-binding</keyword>
<protein>
    <submittedName>
        <fullName evidence="10">ABC transporter</fullName>
    </submittedName>
</protein>
<comment type="subcellular location">
    <subcellularLocation>
        <location evidence="1">Cell membrane</location>
        <topology evidence="1">Multi-pass membrane protein</topology>
    </subcellularLocation>
</comment>
<feature type="transmembrane region" description="Helical" evidence="7">
    <location>
        <begin position="52"/>
        <end position="77"/>
    </location>
</feature>
<accession>A0ABQ5UY28</accession>
<evidence type="ECO:0000256" key="5">
    <source>
        <dbReference type="ARBA" id="ARBA00022989"/>
    </source>
</evidence>
<name>A0ABQ5UY28_9PROT</name>
<dbReference type="SUPFAM" id="SSF90123">
    <property type="entry name" value="ABC transporter transmembrane region"/>
    <property type="match status" value="1"/>
</dbReference>
<dbReference type="InterPro" id="IPR003439">
    <property type="entry name" value="ABC_transporter-like_ATP-bd"/>
</dbReference>
<sequence>MARSPDSKDFARSTGAAFAAQIDQEKTKRERSRSLRPLVALWPFVKRYPGRLIGFLITLILSSIGTLSLGGILKLIVDCGFGGDETPAYCAAMPLAESGSLDGYFLIVIAFAFLFATFGALRFYFITTLGQRVVADLRRAVFDRLTVLSPVYFERVRTGEVLSRLTTDTTLVETVVTGSISFALRSIATIVGSILLMFIVSWQLALLVMAVGGVIVGIVIGVTPIIRRLSRDGQDRLAEASGRASEAISSIQTVQAYTREALERDQFGGAIERTYAVQARRIRVQSWLTAVLFAIGMAGIAGILWYGARQVMAGTMSGGDIGAFTVYAIMSVSSLSSLTETWTNLLRAAGASERLVDILDENPTIIGEDLPGNDVSLSFEAVDFAYPTRLDAPALHDIDFAVAPGETIALVGPSGAGKTTIFQLILRFYDVSRGAIRLGGADIKRLKPERLRDRIAVVQQGAPLFSGSAYDNIAYGRGGASRDDVMAAAKAAFAHDFIMALPDRYDTDIGERGATLSGGQRQRIAIARAILRDAPILLLDEATSALDSESERAVQQAFETLRQGRTTLVIAHRLATVLKADRIIVLDQGRIVETGTHDELVSQGGLYARLAELQFTSG</sequence>
<dbReference type="Pfam" id="PF00664">
    <property type="entry name" value="ABC_membrane"/>
    <property type="match status" value="1"/>
</dbReference>
<keyword evidence="2 7" id="KW-0812">Transmembrane</keyword>
<dbReference type="PANTHER" id="PTHR43394">
    <property type="entry name" value="ATP-DEPENDENT PERMEASE MDL1, MITOCHONDRIAL"/>
    <property type="match status" value="1"/>
</dbReference>
<organism evidence="10 11">
    <name type="scientific">Algimonas porphyrae</name>
    <dbReference type="NCBI Taxonomy" id="1128113"/>
    <lineage>
        <taxon>Bacteria</taxon>
        <taxon>Pseudomonadati</taxon>
        <taxon>Pseudomonadota</taxon>
        <taxon>Alphaproteobacteria</taxon>
        <taxon>Maricaulales</taxon>
        <taxon>Robiginitomaculaceae</taxon>
        <taxon>Algimonas</taxon>
    </lineage>
</organism>
<evidence type="ECO:0000259" key="8">
    <source>
        <dbReference type="PROSITE" id="PS50893"/>
    </source>
</evidence>